<dbReference type="InterPro" id="IPR012729">
    <property type="entry name" value="ThiF_fam2"/>
</dbReference>
<evidence type="ECO:0000313" key="3">
    <source>
        <dbReference type="Proteomes" id="UP000324781"/>
    </source>
</evidence>
<dbReference type="EMBL" id="FQZP01000042">
    <property type="protein sequence ID" value="SHJ33021.1"/>
    <property type="molecule type" value="Genomic_DNA"/>
</dbReference>
<feature type="domain" description="THIF-type NAD/FAD binding fold" evidence="1">
    <location>
        <begin position="11"/>
        <end position="150"/>
    </location>
</feature>
<dbReference type="OrthoDB" id="9804286at2"/>
<keyword evidence="2" id="KW-0808">Transferase</keyword>
<dbReference type="InterPro" id="IPR045886">
    <property type="entry name" value="ThiF/MoeB/HesA"/>
</dbReference>
<dbReference type="Pfam" id="PF00899">
    <property type="entry name" value="ThiF"/>
    <property type="match status" value="1"/>
</dbReference>
<dbReference type="Gene3D" id="3.40.50.720">
    <property type="entry name" value="NAD(P)-binding Rossmann-like Domain"/>
    <property type="match status" value="1"/>
</dbReference>
<dbReference type="SUPFAM" id="SSF69572">
    <property type="entry name" value="Activating enzymes of the ubiquitin-like proteins"/>
    <property type="match status" value="1"/>
</dbReference>
<dbReference type="NCBIfam" id="TIGR02354">
    <property type="entry name" value="thiF_fam2"/>
    <property type="match status" value="1"/>
</dbReference>
<evidence type="ECO:0000313" key="2">
    <source>
        <dbReference type="EMBL" id="SHJ33021.1"/>
    </source>
</evidence>
<dbReference type="NCBIfam" id="NF006395">
    <property type="entry name" value="PRK08644.1"/>
    <property type="match status" value="1"/>
</dbReference>
<organism evidence="2 3">
    <name type="scientific">Thermoclostridium caenicola</name>
    <dbReference type="NCBI Taxonomy" id="659425"/>
    <lineage>
        <taxon>Bacteria</taxon>
        <taxon>Bacillati</taxon>
        <taxon>Bacillota</taxon>
        <taxon>Clostridia</taxon>
        <taxon>Eubacteriales</taxon>
        <taxon>Oscillospiraceae</taxon>
        <taxon>Thermoclostridium</taxon>
    </lineage>
</organism>
<evidence type="ECO:0000259" key="1">
    <source>
        <dbReference type="Pfam" id="PF00899"/>
    </source>
</evidence>
<dbReference type="InterPro" id="IPR035985">
    <property type="entry name" value="Ubiquitin-activating_enz"/>
</dbReference>
<keyword evidence="3" id="KW-1185">Reference proteome</keyword>
<dbReference type="GO" id="GO:0008641">
    <property type="term" value="F:ubiquitin-like modifier activating enzyme activity"/>
    <property type="evidence" value="ECO:0007669"/>
    <property type="project" value="InterPro"/>
</dbReference>
<dbReference type="Proteomes" id="UP000324781">
    <property type="component" value="Unassembled WGS sequence"/>
</dbReference>
<gene>
    <name evidence="2" type="ORF">SAMN05444373_104216</name>
</gene>
<dbReference type="GO" id="GO:0061503">
    <property type="term" value="F:tRNA threonylcarbamoyladenosine dehydratase"/>
    <property type="evidence" value="ECO:0007669"/>
    <property type="project" value="TreeGrafter"/>
</dbReference>
<proteinExistence type="predicted"/>
<protein>
    <submittedName>
        <fullName evidence="2">Sulfur carrier protein ThiS adenylyltransferase</fullName>
    </submittedName>
</protein>
<dbReference type="GO" id="GO:0016779">
    <property type="term" value="F:nucleotidyltransferase activity"/>
    <property type="evidence" value="ECO:0007669"/>
    <property type="project" value="UniProtKB-KW"/>
</dbReference>
<dbReference type="PANTHER" id="PTHR43267">
    <property type="entry name" value="TRNA THREONYLCARBAMOYLADENOSINE DEHYDRATASE"/>
    <property type="match status" value="1"/>
</dbReference>
<dbReference type="PANTHER" id="PTHR43267:SF3">
    <property type="entry name" value="THIF PROTEIN"/>
    <property type="match status" value="1"/>
</dbReference>
<sequence length="204" mass="22658">MNDFERGLERYIGRERLEKLQKIKIGIAGAGGLGSNCAFNLVRSGFRKLKIVDFDFVEPANLNRQFYFIDQLGMPKVVALRQNLLRINPDLELETLQVKIDAGNIMELFGDCDVIVEAFDNIAGKTLLAEKFYSSGKLVVCASGLAGWGSSDEIKIRKIHPKFFMVGDLVTEVGRDVPPISPRVNVTAAKQADIVLDYIMNHGP</sequence>
<dbReference type="AlphaFoldDB" id="A0A1M6IF05"/>
<dbReference type="GO" id="GO:0061504">
    <property type="term" value="P:cyclic threonylcarbamoyladenosine biosynthetic process"/>
    <property type="evidence" value="ECO:0007669"/>
    <property type="project" value="TreeGrafter"/>
</dbReference>
<reference evidence="2 3" key="1">
    <citation type="submission" date="2016-11" db="EMBL/GenBank/DDBJ databases">
        <authorList>
            <person name="Varghese N."/>
            <person name="Submissions S."/>
        </authorList>
    </citation>
    <scope>NUCLEOTIDE SEQUENCE [LARGE SCALE GENOMIC DNA]</scope>
    <source>
        <strain evidence="2 3">DSM 19027</strain>
    </source>
</reference>
<keyword evidence="2" id="KW-0548">Nucleotidyltransferase</keyword>
<accession>A0A1M6IF05</accession>
<name>A0A1M6IF05_9FIRM</name>
<dbReference type="InterPro" id="IPR000594">
    <property type="entry name" value="ThiF_NAD_FAD-bd"/>
</dbReference>